<dbReference type="SUPFAM" id="SSF53474">
    <property type="entry name" value="alpha/beta-Hydrolases"/>
    <property type="match status" value="1"/>
</dbReference>
<dbReference type="Pfam" id="PF12146">
    <property type="entry name" value="Hydrolase_4"/>
    <property type="match status" value="1"/>
</dbReference>
<name>A0ABV7L3N7_9PROT</name>
<keyword evidence="4" id="KW-1185">Reference proteome</keyword>
<evidence type="ECO:0000313" key="3">
    <source>
        <dbReference type="EMBL" id="MFC3229285.1"/>
    </source>
</evidence>
<dbReference type="RefSeq" id="WP_379903336.1">
    <property type="nucleotide sequence ID" value="NZ_JBHRTR010000031.1"/>
</dbReference>
<reference evidence="4" key="1">
    <citation type="journal article" date="2019" name="Int. J. Syst. Evol. Microbiol.">
        <title>The Global Catalogue of Microorganisms (GCM) 10K type strain sequencing project: providing services to taxonomists for standard genome sequencing and annotation.</title>
        <authorList>
            <consortium name="The Broad Institute Genomics Platform"/>
            <consortium name="The Broad Institute Genome Sequencing Center for Infectious Disease"/>
            <person name="Wu L."/>
            <person name="Ma J."/>
        </authorList>
    </citation>
    <scope>NUCLEOTIDE SEQUENCE [LARGE SCALE GENOMIC DNA]</scope>
    <source>
        <strain evidence="4">KCTC 42964</strain>
    </source>
</reference>
<evidence type="ECO:0000259" key="2">
    <source>
        <dbReference type="Pfam" id="PF12146"/>
    </source>
</evidence>
<dbReference type="GO" id="GO:0016787">
    <property type="term" value="F:hydrolase activity"/>
    <property type="evidence" value="ECO:0007669"/>
    <property type="project" value="UniProtKB-KW"/>
</dbReference>
<dbReference type="InterPro" id="IPR029058">
    <property type="entry name" value="AB_hydrolase_fold"/>
</dbReference>
<dbReference type="EMBL" id="JBHRTR010000031">
    <property type="protein sequence ID" value="MFC3229285.1"/>
    <property type="molecule type" value="Genomic_DNA"/>
</dbReference>
<feature type="chain" id="PRO_5045455647" evidence="1">
    <location>
        <begin position="20"/>
        <end position="358"/>
    </location>
</feature>
<gene>
    <name evidence="3" type="ORF">ACFOGJ_18705</name>
</gene>
<dbReference type="Proteomes" id="UP001595528">
    <property type="component" value="Unassembled WGS sequence"/>
</dbReference>
<protein>
    <submittedName>
        <fullName evidence="3">Alpha/beta hydrolase</fullName>
    </submittedName>
</protein>
<organism evidence="3 4">
    <name type="scientific">Marinibaculum pumilum</name>
    <dbReference type="NCBI Taxonomy" id="1766165"/>
    <lineage>
        <taxon>Bacteria</taxon>
        <taxon>Pseudomonadati</taxon>
        <taxon>Pseudomonadota</taxon>
        <taxon>Alphaproteobacteria</taxon>
        <taxon>Rhodospirillales</taxon>
        <taxon>Rhodospirillaceae</taxon>
        <taxon>Marinibaculum</taxon>
    </lineage>
</organism>
<proteinExistence type="predicted"/>
<feature type="signal peptide" evidence="1">
    <location>
        <begin position="1"/>
        <end position="19"/>
    </location>
</feature>
<dbReference type="InterPro" id="IPR051044">
    <property type="entry name" value="MAG_DAG_Lipase"/>
</dbReference>
<evidence type="ECO:0000313" key="4">
    <source>
        <dbReference type="Proteomes" id="UP001595528"/>
    </source>
</evidence>
<keyword evidence="3" id="KW-0378">Hydrolase</keyword>
<comment type="caution">
    <text evidence="3">The sequence shown here is derived from an EMBL/GenBank/DDBJ whole genome shotgun (WGS) entry which is preliminary data.</text>
</comment>
<dbReference type="InterPro" id="IPR000073">
    <property type="entry name" value="AB_hydrolase_1"/>
</dbReference>
<evidence type="ECO:0000256" key="1">
    <source>
        <dbReference type="SAM" id="SignalP"/>
    </source>
</evidence>
<keyword evidence="1" id="KW-0732">Signal</keyword>
<dbReference type="Gene3D" id="3.40.50.1820">
    <property type="entry name" value="alpha/beta hydrolase"/>
    <property type="match status" value="1"/>
</dbReference>
<sequence>MTAAMLCRTGLLLVALALAAGCAPKVQPPGPLYQPAAEPPAATAAGGAGADLVEAMVPPPTRPGPGRLEDGHFTMPDGTELPYRRWQPEDGPAEAVVVALHGFNDYSRAFELPGQAWAKHGLVTYAYDQRGFGRSPHRGIWPGWQRMTADLWSVAAAVRAAHPDLPLYLVGESMGGAVILASFGSESARFRQAAGDPPVAGAILSAPAVWGRSTMPPVYRWGLWFAAHTLPWHPVSGSGLRRQASDNVAILRQLWRDPLAIKYTRTDAVWGLVNLMDAALAASGSIDVPVMTLYGEKDEIVPPGPVERMRERLPEDADHRLYPEGWHLLFRDLGAQVVWDDTADWMLRDRARAPDRGG</sequence>
<feature type="domain" description="Serine aminopeptidase S33" evidence="2">
    <location>
        <begin position="92"/>
        <end position="332"/>
    </location>
</feature>
<dbReference type="PRINTS" id="PR00111">
    <property type="entry name" value="ABHYDROLASE"/>
</dbReference>
<accession>A0ABV7L3N7</accession>
<dbReference type="InterPro" id="IPR022742">
    <property type="entry name" value="Hydrolase_4"/>
</dbReference>
<dbReference type="PANTHER" id="PTHR11614">
    <property type="entry name" value="PHOSPHOLIPASE-RELATED"/>
    <property type="match status" value="1"/>
</dbReference>